<keyword evidence="6" id="KW-1185">Reference proteome</keyword>
<dbReference type="InterPro" id="IPR043128">
    <property type="entry name" value="Rev_trsase/Diguanyl_cyclase"/>
</dbReference>
<dbReference type="EMBL" id="JAWIIV010000055">
    <property type="protein sequence ID" value="MEC4723467.1"/>
    <property type="molecule type" value="Genomic_DNA"/>
</dbReference>
<dbReference type="Pfam" id="PF00990">
    <property type="entry name" value="GGDEF"/>
    <property type="match status" value="1"/>
</dbReference>
<dbReference type="GO" id="GO:0052621">
    <property type="term" value="F:diguanylate cyclase activity"/>
    <property type="evidence" value="ECO:0007669"/>
    <property type="project" value="UniProtKB-EC"/>
</dbReference>
<dbReference type="PROSITE" id="PS50887">
    <property type="entry name" value="GGDEF"/>
    <property type="match status" value="1"/>
</dbReference>
<evidence type="ECO:0000313" key="6">
    <source>
        <dbReference type="Proteomes" id="UP001352263"/>
    </source>
</evidence>
<accession>A0ABU6JIF3</accession>
<sequence length="337" mass="37249">MASGAGDALLNSFILLCFAVIGTIPYLVPVVVLAIAVVMNAVFALLIGTGFSKRWSDPSLTGMQIFAGCVTTLLAILLAPQIVYMFLLNLFVLLSFGSLYFSRQAFFLTWLLLSACLGICLWAVRDHLGIQVTNTAEWVLLWLVVVLSLGRFVNINTKVSRLRASLSEKNKALAAQATRDDLTGLWNRRKFMQSLQDEIEQANRTGHRFTVAIIDVDHFKKINDTFGHLTGDAVLKEISQILSDTCRSVDSIGRYGGEEFTLLMPDTKTAQAIVALERMRRMVEQHNWSHMAAGMRVTISIGTVEWQPAYPLPLLLGKADAALYRAKAGGRNQLRVA</sequence>
<keyword evidence="3" id="KW-1133">Transmembrane helix</keyword>
<protein>
    <recommendedName>
        <fullName evidence="1">diguanylate cyclase</fullName>
        <ecNumber evidence="1">2.7.7.65</ecNumber>
    </recommendedName>
</protein>
<organism evidence="5 6">
    <name type="scientific">Noviherbaspirillum album</name>
    <dbReference type="NCBI Taxonomy" id="3080276"/>
    <lineage>
        <taxon>Bacteria</taxon>
        <taxon>Pseudomonadati</taxon>
        <taxon>Pseudomonadota</taxon>
        <taxon>Betaproteobacteria</taxon>
        <taxon>Burkholderiales</taxon>
        <taxon>Oxalobacteraceae</taxon>
        <taxon>Noviherbaspirillum</taxon>
    </lineage>
</organism>
<evidence type="ECO:0000256" key="2">
    <source>
        <dbReference type="ARBA" id="ARBA00034247"/>
    </source>
</evidence>
<keyword evidence="5" id="KW-0808">Transferase</keyword>
<proteinExistence type="predicted"/>
<name>A0ABU6JIF3_9BURK</name>
<feature type="transmembrane region" description="Helical" evidence="3">
    <location>
        <begin position="12"/>
        <end position="45"/>
    </location>
</feature>
<feature type="transmembrane region" description="Helical" evidence="3">
    <location>
        <begin position="136"/>
        <end position="153"/>
    </location>
</feature>
<comment type="caution">
    <text evidence="5">The sequence shown here is derived from an EMBL/GenBank/DDBJ whole genome shotgun (WGS) entry which is preliminary data.</text>
</comment>
<dbReference type="PANTHER" id="PTHR45138:SF9">
    <property type="entry name" value="DIGUANYLATE CYCLASE DGCM-RELATED"/>
    <property type="match status" value="1"/>
</dbReference>
<feature type="transmembrane region" description="Helical" evidence="3">
    <location>
        <begin position="65"/>
        <end position="93"/>
    </location>
</feature>
<dbReference type="CDD" id="cd01949">
    <property type="entry name" value="GGDEF"/>
    <property type="match status" value="1"/>
</dbReference>
<dbReference type="NCBIfam" id="TIGR00254">
    <property type="entry name" value="GGDEF"/>
    <property type="match status" value="1"/>
</dbReference>
<evidence type="ECO:0000259" key="4">
    <source>
        <dbReference type="PROSITE" id="PS50887"/>
    </source>
</evidence>
<evidence type="ECO:0000256" key="3">
    <source>
        <dbReference type="SAM" id="Phobius"/>
    </source>
</evidence>
<dbReference type="RefSeq" id="WP_326510080.1">
    <property type="nucleotide sequence ID" value="NZ_JAWIIV010000055.1"/>
</dbReference>
<dbReference type="InterPro" id="IPR000160">
    <property type="entry name" value="GGDEF_dom"/>
</dbReference>
<dbReference type="Proteomes" id="UP001352263">
    <property type="component" value="Unassembled WGS sequence"/>
</dbReference>
<dbReference type="PANTHER" id="PTHR45138">
    <property type="entry name" value="REGULATORY COMPONENTS OF SENSORY TRANSDUCTION SYSTEM"/>
    <property type="match status" value="1"/>
</dbReference>
<gene>
    <name evidence="5" type="ORF">RY831_30465</name>
</gene>
<reference evidence="5 6" key="1">
    <citation type="submission" date="2023-10" db="EMBL/GenBank/DDBJ databases">
        <title>Noviherbaspirillum sp. CPCC 100848 genome assembly.</title>
        <authorList>
            <person name="Li X.Y."/>
            <person name="Fang X.M."/>
        </authorList>
    </citation>
    <scope>NUCLEOTIDE SEQUENCE [LARGE SCALE GENOMIC DNA]</scope>
    <source>
        <strain evidence="5 6">CPCC 100848</strain>
    </source>
</reference>
<keyword evidence="3" id="KW-0812">Transmembrane</keyword>
<dbReference type="EC" id="2.7.7.65" evidence="1"/>
<feature type="domain" description="GGDEF" evidence="4">
    <location>
        <begin position="207"/>
        <end position="337"/>
    </location>
</feature>
<evidence type="ECO:0000256" key="1">
    <source>
        <dbReference type="ARBA" id="ARBA00012528"/>
    </source>
</evidence>
<dbReference type="InterPro" id="IPR050469">
    <property type="entry name" value="Diguanylate_Cyclase"/>
</dbReference>
<keyword evidence="5" id="KW-0548">Nucleotidyltransferase</keyword>
<dbReference type="SUPFAM" id="SSF55073">
    <property type="entry name" value="Nucleotide cyclase"/>
    <property type="match status" value="1"/>
</dbReference>
<comment type="catalytic activity">
    <reaction evidence="2">
        <text>2 GTP = 3',3'-c-di-GMP + 2 diphosphate</text>
        <dbReference type="Rhea" id="RHEA:24898"/>
        <dbReference type="ChEBI" id="CHEBI:33019"/>
        <dbReference type="ChEBI" id="CHEBI:37565"/>
        <dbReference type="ChEBI" id="CHEBI:58805"/>
        <dbReference type="EC" id="2.7.7.65"/>
    </reaction>
</comment>
<dbReference type="InterPro" id="IPR029787">
    <property type="entry name" value="Nucleotide_cyclase"/>
</dbReference>
<evidence type="ECO:0000313" key="5">
    <source>
        <dbReference type="EMBL" id="MEC4723467.1"/>
    </source>
</evidence>
<dbReference type="Gene3D" id="3.30.70.270">
    <property type="match status" value="1"/>
</dbReference>
<feature type="transmembrane region" description="Helical" evidence="3">
    <location>
        <begin position="105"/>
        <end position="124"/>
    </location>
</feature>
<keyword evidence="3" id="KW-0472">Membrane</keyword>
<dbReference type="SMART" id="SM00267">
    <property type="entry name" value="GGDEF"/>
    <property type="match status" value="1"/>
</dbReference>